<dbReference type="EMBL" id="CADCVO010000099">
    <property type="protein sequence ID" value="CAA9473922.1"/>
    <property type="molecule type" value="Genomic_DNA"/>
</dbReference>
<gene>
    <name evidence="2" type="ORF">AVDCRST_MAG13-675</name>
</gene>
<dbReference type="InterPro" id="IPR013078">
    <property type="entry name" value="His_Pase_superF_clade-1"/>
</dbReference>
<evidence type="ECO:0008006" key="3">
    <source>
        <dbReference type="Google" id="ProtNLM"/>
    </source>
</evidence>
<dbReference type="PROSITE" id="PS51257">
    <property type="entry name" value="PROKAR_LIPOPROTEIN"/>
    <property type="match status" value="1"/>
</dbReference>
<dbReference type="InterPro" id="IPR029033">
    <property type="entry name" value="His_PPase_superfam"/>
</dbReference>
<dbReference type="CDD" id="cd07040">
    <property type="entry name" value="HP"/>
    <property type="match status" value="1"/>
</dbReference>
<protein>
    <recommendedName>
        <fullName evidence="3">Histidine phosphatase family protein</fullName>
    </recommendedName>
</protein>
<organism evidence="2">
    <name type="scientific">uncultured Solirubrobacteraceae bacterium</name>
    <dbReference type="NCBI Taxonomy" id="1162706"/>
    <lineage>
        <taxon>Bacteria</taxon>
        <taxon>Bacillati</taxon>
        <taxon>Actinomycetota</taxon>
        <taxon>Thermoleophilia</taxon>
        <taxon>Solirubrobacterales</taxon>
        <taxon>Solirubrobacteraceae</taxon>
        <taxon>environmental samples</taxon>
    </lineage>
</organism>
<proteinExistence type="predicted"/>
<dbReference type="Pfam" id="PF00300">
    <property type="entry name" value="His_Phos_1"/>
    <property type="match status" value="1"/>
</dbReference>
<keyword evidence="1" id="KW-0732">Signal</keyword>
<sequence length="215" mass="22375">MTARVLALLLLLVLAGCGREEAPPPLGEPEGGPAAELVGELRTGGHVLVVRHTTTESATDRVELVGDCGTQRNLNAQGRREAEELGAAMRALDVPVGVVRMSPLCRTRETAELAFGTSAQEDVDLVSPGVLGTEADDRARAETLRELVATPPPPGTNVVLVTHTGNIGDAFGLSVLEGDALVFRPAAGGPDGARAPEPVGQLRLEDWRALTARTG</sequence>
<evidence type="ECO:0000256" key="1">
    <source>
        <dbReference type="SAM" id="SignalP"/>
    </source>
</evidence>
<dbReference type="SUPFAM" id="SSF53254">
    <property type="entry name" value="Phosphoglycerate mutase-like"/>
    <property type="match status" value="1"/>
</dbReference>
<accession>A0A6J4RNM1</accession>
<dbReference type="Gene3D" id="3.40.50.1240">
    <property type="entry name" value="Phosphoglycerate mutase-like"/>
    <property type="match status" value="1"/>
</dbReference>
<feature type="chain" id="PRO_5038996237" description="Histidine phosphatase family protein" evidence="1">
    <location>
        <begin position="23"/>
        <end position="215"/>
    </location>
</feature>
<evidence type="ECO:0000313" key="2">
    <source>
        <dbReference type="EMBL" id="CAA9473922.1"/>
    </source>
</evidence>
<reference evidence="2" key="1">
    <citation type="submission" date="2020-02" db="EMBL/GenBank/DDBJ databases">
        <authorList>
            <person name="Meier V. D."/>
        </authorList>
    </citation>
    <scope>NUCLEOTIDE SEQUENCE</scope>
    <source>
        <strain evidence="2">AVDCRST_MAG13</strain>
    </source>
</reference>
<feature type="signal peptide" evidence="1">
    <location>
        <begin position="1"/>
        <end position="22"/>
    </location>
</feature>
<dbReference type="AlphaFoldDB" id="A0A6J4RNM1"/>
<name>A0A6J4RNM1_9ACTN</name>